<dbReference type="InterPro" id="IPR051262">
    <property type="entry name" value="SMP-30/CGR1_Lactonase"/>
</dbReference>
<reference evidence="4" key="1">
    <citation type="submission" date="2016-02" db="EMBL/GenBank/DDBJ databases">
        <authorList>
            <person name="Schultz-Johansen M."/>
            <person name="Glaring M.A."/>
            <person name="Bech P.K."/>
            <person name="Stougaard P."/>
        </authorList>
    </citation>
    <scope>NUCLEOTIDE SEQUENCE [LARGE SCALE GENOMIC DNA]</scope>
    <source>
        <strain evidence="4">S66</strain>
    </source>
</reference>
<dbReference type="SUPFAM" id="SSF63829">
    <property type="entry name" value="Calcium-dependent phosphotriesterase"/>
    <property type="match status" value="1"/>
</dbReference>
<name>A0A136A2K0_9ALTE</name>
<evidence type="ECO:0000313" key="3">
    <source>
        <dbReference type="EMBL" id="KXI29451.1"/>
    </source>
</evidence>
<evidence type="ECO:0000259" key="2">
    <source>
        <dbReference type="Pfam" id="PF08450"/>
    </source>
</evidence>
<dbReference type="EMBL" id="LSNE01000005">
    <property type="protein sequence ID" value="KXI29451.1"/>
    <property type="molecule type" value="Genomic_DNA"/>
</dbReference>
<protein>
    <submittedName>
        <fullName evidence="3">Gluconolactonase</fullName>
    </submittedName>
</protein>
<dbReference type="PANTHER" id="PTHR47572:SF4">
    <property type="entry name" value="LACTONASE DRP35"/>
    <property type="match status" value="1"/>
</dbReference>
<dbReference type="AlphaFoldDB" id="A0A136A2K0"/>
<dbReference type="STRING" id="1799789.AX660_11615"/>
<accession>A0A136A2K0</accession>
<evidence type="ECO:0000313" key="4">
    <source>
        <dbReference type="Proteomes" id="UP000070299"/>
    </source>
</evidence>
<dbReference type="Pfam" id="PF08450">
    <property type="entry name" value="SGL"/>
    <property type="match status" value="1"/>
</dbReference>
<gene>
    <name evidence="3" type="ORF">AX660_11615</name>
</gene>
<dbReference type="InterPro" id="IPR011042">
    <property type="entry name" value="6-blade_b-propeller_TolB-like"/>
</dbReference>
<keyword evidence="4" id="KW-1185">Reference proteome</keyword>
<sequence>MIATLPLLLTSVNAATDEHIKTSKTVSPHIEILDAKALTLLDPQAKVSIRSEGHTWTEGPLWIEEGAYLLFSDIPNNVIQKYDPNSGTSVYLKPAGATGLVAGDDGQGSNGLLLNHKGELVLFQQGDRRVAIMNAAVDAPLAKFSSMASDYQGKRLNSPNDGVFHSNGNLYFTDPPYGLKNGMRDTRKQLAFQGVYLLKTDGSLILLDDAVSFPNGIALTKDEKTLIVAVSDSQQAQWLAYDVKADGSLQNKRVFFDATSLVGKPGEQGLPDGLAVHSNGVIFATGPGGVWLFSEEGKVLAKIRTGQISSNCTLTTDEKTLYITADDYLLSVPLR</sequence>
<dbReference type="InterPro" id="IPR013658">
    <property type="entry name" value="SGL"/>
</dbReference>
<dbReference type="Gene3D" id="2.120.10.30">
    <property type="entry name" value="TolB, C-terminal domain"/>
    <property type="match status" value="1"/>
</dbReference>
<organism evidence="3 4">
    <name type="scientific">Paraglaciecola hydrolytica</name>
    <dbReference type="NCBI Taxonomy" id="1799789"/>
    <lineage>
        <taxon>Bacteria</taxon>
        <taxon>Pseudomonadati</taxon>
        <taxon>Pseudomonadota</taxon>
        <taxon>Gammaproteobacteria</taxon>
        <taxon>Alteromonadales</taxon>
        <taxon>Alteromonadaceae</taxon>
        <taxon>Paraglaciecola</taxon>
    </lineage>
</organism>
<proteinExistence type="predicted"/>
<dbReference type="PANTHER" id="PTHR47572">
    <property type="entry name" value="LIPOPROTEIN-RELATED"/>
    <property type="match status" value="1"/>
</dbReference>
<dbReference type="GO" id="GO:0016787">
    <property type="term" value="F:hydrolase activity"/>
    <property type="evidence" value="ECO:0007669"/>
    <property type="project" value="UniProtKB-KW"/>
</dbReference>
<keyword evidence="1" id="KW-0378">Hydrolase</keyword>
<feature type="domain" description="SMP-30/Gluconolactonase/LRE-like region" evidence="2">
    <location>
        <begin position="56"/>
        <end position="325"/>
    </location>
</feature>
<dbReference type="Proteomes" id="UP000070299">
    <property type="component" value="Unassembled WGS sequence"/>
</dbReference>
<evidence type="ECO:0000256" key="1">
    <source>
        <dbReference type="ARBA" id="ARBA00022801"/>
    </source>
</evidence>
<comment type="caution">
    <text evidence="3">The sequence shown here is derived from an EMBL/GenBank/DDBJ whole genome shotgun (WGS) entry which is preliminary data.</text>
</comment>